<dbReference type="AlphaFoldDB" id="C6HPX9"/>
<evidence type="ECO:0000313" key="7">
    <source>
        <dbReference type="Proteomes" id="UP000002624"/>
    </source>
</evidence>
<reference evidence="7" key="1">
    <citation type="submission" date="2009-05" db="EMBL/GenBank/DDBJ databases">
        <title>The genome sequence of Ajellomyces capsulatus strain H143.</title>
        <authorList>
            <person name="Champion M."/>
            <person name="Cuomo C.A."/>
            <person name="Ma L.-J."/>
            <person name="Henn M.R."/>
            <person name="Sil A."/>
            <person name="Goldman B."/>
            <person name="Young S.K."/>
            <person name="Kodira C.D."/>
            <person name="Zeng Q."/>
            <person name="Koehrsen M."/>
            <person name="Alvarado L."/>
            <person name="Berlin A.M."/>
            <person name="Borenstein D."/>
            <person name="Chen Z."/>
            <person name="Engels R."/>
            <person name="Freedman E."/>
            <person name="Gellesch M."/>
            <person name="Goldberg J."/>
            <person name="Griggs A."/>
            <person name="Gujja S."/>
            <person name="Heiman D.I."/>
            <person name="Hepburn T.A."/>
            <person name="Howarth C."/>
            <person name="Jen D."/>
            <person name="Larson L."/>
            <person name="Lewis B."/>
            <person name="Mehta T."/>
            <person name="Park D."/>
            <person name="Pearson M."/>
            <person name="Roberts A."/>
            <person name="Saif S."/>
            <person name="Shea T.D."/>
            <person name="Shenoy N."/>
            <person name="Sisk P."/>
            <person name="Stolte C."/>
            <person name="Sykes S."/>
            <person name="Walk T."/>
            <person name="White J."/>
            <person name="Yandava C."/>
            <person name="Klein B."/>
            <person name="McEwen J.G."/>
            <person name="Puccia R."/>
            <person name="Goldman G.H."/>
            <person name="Felipe M.S."/>
            <person name="Nino-Vega G."/>
            <person name="San-Blas G."/>
            <person name="Taylor J.W."/>
            <person name="Mendoza L."/>
            <person name="Galagan J.E."/>
            <person name="Nusbaum C."/>
            <person name="Birren B.W."/>
        </authorList>
    </citation>
    <scope>NUCLEOTIDE SEQUENCE [LARGE SCALE GENOMIC DNA]</scope>
    <source>
        <strain evidence="7">H143</strain>
    </source>
</reference>
<dbReference type="eggNOG" id="ENOG502S504">
    <property type="taxonomic scope" value="Eukaryota"/>
</dbReference>
<dbReference type="InterPro" id="IPR056552">
    <property type="entry name" value="Ribonucl_Kappa"/>
</dbReference>
<dbReference type="HOGENOM" id="CLU_115063_1_0_1"/>
<evidence type="ECO:0000256" key="1">
    <source>
        <dbReference type="ARBA" id="ARBA00004370"/>
    </source>
</evidence>
<dbReference type="VEuPathDB" id="FungiDB:HCDG_08260"/>
<evidence type="ECO:0000256" key="3">
    <source>
        <dbReference type="ARBA" id="ARBA00022989"/>
    </source>
</evidence>
<dbReference type="EMBL" id="GG692434">
    <property type="protein sequence ID" value="EER37590.1"/>
    <property type="molecule type" value="Genomic_DNA"/>
</dbReference>
<protein>
    <submittedName>
        <fullName evidence="6">Uncharacterized protein</fullName>
    </submittedName>
</protein>
<feature type="transmembrane region" description="Helical" evidence="5">
    <location>
        <begin position="7"/>
        <end position="31"/>
    </location>
</feature>
<keyword evidence="3 5" id="KW-1133">Transmembrane helix</keyword>
<name>C6HPX9_AJECH</name>
<dbReference type="Pfam" id="PF23489">
    <property type="entry name" value="V-ATPase_su_f"/>
    <property type="match status" value="1"/>
</dbReference>
<evidence type="ECO:0000256" key="2">
    <source>
        <dbReference type="ARBA" id="ARBA00022692"/>
    </source>
</evidence>
<dbReference type="STRING" id="544712.C6HPX9"/>
<gene>
    <name evidence="6" type="ORF">HCDG_08260</name>
</gene>
<dbReference type="Proteomes" id="UP000002624">
    <property type="component" value="Unassembled WGS sequence"/>
</dbReference>
<accession>C6HPX9</accession>
<evidence type="ECO:0000313" key="6">
    <source>
        <dbReference type="EMBL" id="EER37590.1"/>
    </source>
</evidence>
<keyword evidence="2 5" id="KW-0812">Transmembrane</keyword>
<dbReference type="OMA" id="LNAWSCV"/>
<proteinExistence type="predicted"/>
<sequence>MKPVVSALNAWSCFVISIFAVIILSVLGSLFKSNHHSLTGSIDDPENGPAVAASIFTAAIVYAFFMVFCGIQAFLHVRSSRRGAISLN</sequence>
<keyword evidence="4 5" id="KW-0472">Membrane</keyword>
<evidence type="ECO:0000256" key="4">
    <source>
        <dbReference type="ARBA" id="ARBA00023136"/>
    </source>
</evidence>
<organism evidence="6 7">
    <name type="scientific">Ajellomyces capsulatus (strain H143)</name>
    <name type="common">Darling's disease fungus</name>
    <name type="synonym">Histoplasma capsulatum</name>
    <dbReference type="NCBI Taxonomy" id="544712"/>
    <lineage>
        <taxon>Eukaryota</taxon>
        <taxon>Fungi</taxon>
        <taxon>Dikarya</taxon>
        <taxon>Ascomycota</taxon>
        <taxon>Pezizomycotina</taxon>
        <taxon>Eurotiomycetes</taxon>
        <taxon>Eurotiomycetidae</taxon>
        <taxon>Onygenales</taxon>
        <taxon>Ajellomycetaceae</taxon>
        <taxon>Histoplasma</taxon>
    </lineage>
</organism>
<dbReference type="OrthoDB" id="67317at2759"/>
<evidence type="ECO:0000256" key="5">
    <source>
        <dbReference type="SAM" id="Phobius"/>
    </source>
</evidence>
<dbReference type="GO" id="GO:0016020">
    <property type="term" value="C:membrane"/>
    <property type="evidence" value="ECO:0007669"/>
    <property type="project" value="UniProtKB-SubCell"/>
</dbReference>
<comment type="subcellular location">
    <subcellularLocation>
        <location evidence="1">Membrane</location>
    </subcellularLocation>
</comment>
<feature type="transmembrane region" description="Helical" evidence="5">
    <location>
        <begin position="51"/>
        <end position="75"/>
    </location>
</feature>